<dbReference type="GO" id="GO:0015689">
    <property type="term" value="P:molybdate ion transport"/>
    <property type="evidence" value="ECO:0007669"/>
    <property type="project" value="InterPro"/>
</dbReference>
<evidence type="ECO:0000256" key="3">
    <source>
        <dbReference type="ARBA" id="ARBA00022723"/>
    </source>
</evidence>
<dbReference type="GO" id="GO:0046872">
    <property type="term" value="F:metal ion binding"/>
    <property type="evidence" value="ECO:0007669"/>
    <property type="project" value="UniProtKB-KW"/>
</dbReference>
<feature type="binding site" evidence="5">
    <location>
        <position position="187"/>
    </location>
    <ligand>
        <name>molybdate</name>
        <dbReference type="ChEBI" id="CHEBI:36264"/>
    </ligand>
</feature>
<dbReference type="Proteomes" id="UP000019426">
    <property type="component" value="Chromosome M2/40_rep2"/>
</dbReference>
<feature type="chain" id="PRO_5038345390" evidence="6">
    <location>
        <begin position="24"/>
        <end position="270"/>
    </location>
</feature>
<dbReference type="InterPro" id="IPR041879">
    <property type="entry name" value="YvgL-like_PBP2"/>
</dbReference>
<dbReference type="PANTHER" id="PTHR30632">
    <property type="entry name" value="MOLYBDATE-BINDING PERIPLASMIC PROTEIN"/>
    <property type="match status" value="1"/>
</dbReference>
<dbReference type="STRING" id="1216932.CM240_3131"/>
<dbReference type="Gene3D" id="3.40.190.10">
    <property type="entry name" value="Periplasmic binding protein-like II"/>
    <property type="match status" value="2"/>
</dbReference>
<keyword evidence="8" id="KW-1185">Reference proteome</keyword>
<organism evidence="7 8">
    <name type="scientific">Clostridium bornimense</name>
    <dbReference type="NCBI Taxonomy" id="1216932"/>
    <lineage>
        <taxon>Bacteria</taxon>
        <taxon>Bacillati</taxon>
        <taxon>Bacillota</taxon>
        <taxon>Clostridia</taxon>
        <taxon>Eubacteriales</taxon>
        <taxon>Clostridiaceae</taxon>
        <taxon>Clostridium</taxon>
    </lineage>
</organism>
<keyword evidence="3 5" id="KW-0479">Metal-binding</keyword>
<dbReference type="OrthoDB" id="9785015at2"/>
<dbReference type="PIRSF" id="PIRSF004846">
    <property type="entry name" value="ModA"/>
    <property type="match status" value="1"/>
</dbReference>
<dbReference type="PANTHER" id="PTHR30632:SF0">
    <property type="entry name" value="SULFATE-BINDING PROTEIN"/>
    <property type="match status" value="1"/>
</dbReference>
<dbReference type="AlphaFoldDB" id="W6S0G8"/>
<feature type="binding site" evidence="5">
    <location>
        <position position="80"/>
    </location>
    <ligand>
        <name>molybdate</name>
        <dbReference type="ChEBI" id="CHEBI:36264"/>
    </ligand>
</feature>
<dbReference type="FunFam" id="3.40.190.10:FF:000035">
    <property type="entry name" value="Molybdate ABC transporter substrate-binding protein"/>
    <property type="match status" value="1"/>
</dbReference>
<dbReference type="Pfam" id="PF13531">
    <property type="entry name" value="SBP_bac_11"/>
    <property type="match status" value="1"/>
</dbReference>
<proteinExistence type="inferred from homology"/>
<gene>
    <name evidence="7" type="primary">modA</name>
    <name evidence="7" type="ORF">CM240_3131</name>
</gene>
<dbReference type="InterPro" id="IPR005950">
    <property type="entry name" value="ModA"/>
</dbReference>
<name>W6S0G8_9CLOT</name>
<dbReference type="CDD" id="cd13537">
    <property type="entry name" value="PBP2_YvgL_like"/>
    <property type="match status" value="1"/>
</dbReference>
<dbReference type="eggNOG" id="COG0725">
    <property type="taxonomic scope" value="Bacteria"/>
</dbReference>
<dbReference type="PROSITE" id="PS51257">
    <property type="entry name" value="PROKAR_LIPOPROTEIN"/>
    <property type="match status" value="1"/>
</dbReference>
<dbReference type="GO" id="GO:0030973">
    <property type="term" value="F:molybdate ion binding"/>
    <property type="evidence" value="ECO:0007669"/>
    <property type="project" value="TreeGrafter"/>
</dbReference>
<dbReference type="KEGG" id="clt:CM240_3131"/>
<dbReference type="EMBL" id="HG917869">
    <property type="protein sequence ID" value="CDM70248.1"/>
    <property type="molecule type" value="Genomic_DNA"/>
</dbReference>
<feature type="signal peptide" evidence="6">
    <location>
        <begin position="1"/>
        <end position="23"/>
    </location>
</feature>
<protein>
    <submittedName>
        <fullName evidence="7">Molybdate ABC transporter, periplasmic molybdate-binding protein</fullName>
    </submittedName>
</protein>
<evidence type="ECO:0000256" key="2">
    <source>
        <dbReference type="ARBA" id="ARBA00022505"/>
    </source>
</evidence>
<evidence type="ECO:0000256" key="6">
    <source>
        <dbReference type="SAM" id="SignalP"/>
    </source>
</evidence>
<evidence type="ECO:0000256" key="4">
    <source>
        <dbReference type="ARBA" id="ARBA00022729"/>
    </source>
</evidence>
<dbReference type="RefSeq" id="WP_044040386.1">
    <property type="nucleotide sequence ID" value="NZ_HG917869.1"/>
</dbReference>
<feature type="binding site" evidence="5">
    <location>
        <position position="52"/>
    </location>
    <ligand>
        <name>molybdate</name>
        <dbReference type="ChEBI" id="CHEBI:36264"/>
    </ligand>
</feature>
<feature type="binding site" evidence="5">
    <location>
        <position position="205"/>
    </location>
    <ligand>
        <name>molybdate</name>
        <dbReference type="ChEBI" id="CHEBI:36264"/>
    </ligand>
</feature>
<dbReference type="NCBIfam" id="TIGR01256">
    <property type="entry name" value="modA"/>
    <property type="match status" value="1"/>
</dbReference>
<accession>W6S0G8</accession>
<evidence type="ECO:0000256" key="1">
    <source>
        <dbReference type="ARBA" id="ARBA00009175"/>
    </source>
</evidence>
<dbReference type="HOGENOM" id="CLU_065520_3_1_9"/>
<evidence type="ECO:0000256" key="5">
    <source>
        <dbReference type="PIRSR" id="PIRSR004846-1"/>
    </source>
</evidence>
<dbReference type="InterPro" id="IPR050682">
    <property type="entry name" value="ModA/WtpA"/>
</dbReference>
<evidence type="ECO:0000313" key="7">
    <source>
        <dbReference type="EMBL" id="CDM70248.1"/>
    </source>
</evidence>
<dbReference type="SUPFAM" id="SSF53850">
    <property type="entry name" value="Periplasmic binding protein-like II"/>
    <property type="match status" value="1"/>
</dbReference>
<reference evidence="7 8" key="1">
    <citation type="submission" date="2013-11" db="EMBL/GenBank/DDBJ databases">
        <title>Complete genome sequence of Clostridum sp. M2/40.</title>
        <authorList>
            <person name="Wibberg D."/>
            <person name="Puehler A."/>
            <person name="Schlueter A."/>
        </authorList>
    </citation>
    <scope>NUCLEOTIDE SEQUENCE [LARGE SCALE GENOMIC DNA]</scope>
    <source>
        <strain evidence="8">M2/40</strain>
    </source>
</reference>
<keyword evidence="2 5" id="KW-0500">Molybdenum</keyword>
<keyword evidence="4 6" id="KW-0732">Signal</keyword>
<sequence>MKKNLSFFLSTFLIATISFTMLGCNNNTPKEKNTTEKSNEIKADLTISAAASLKEAMEDIKKEFKKEYPNITLTFNYGSSGSLQQQIEQGAPSDVFISAGKSQMTALNDKNLILSDSCKDLVTNKLVLVGSKDSSITSINDLTSDSVNKIAVGEPSSVPAGKYADETLKNLGIYDSISSKLVFAKDVKEVLTWSTTGNADVGFVYLSDAISSDSAKIIENISEDLHSSITYPVGIVKATKNEEASKDFVNFLFSDSSNTIFEKYGYTPCK</sequence>
<dbReference type="GO" id="GO:1901359">
    <property type="term" value="F:tungstate binding"/>
    <property type="evidence" value="ECO:0007669"/>
    <property type="project" value="UniProtKB-ARBA"/>
</dbReference>
<evidence type="ECO:0000313" key="8">
    <source>
        <dbReference type="Proteomes" id="UP000019426"/>
    </source>
</evidence>
<dbReference type="PATRIC" id="fig|1216932.3.peg.3099"/>
<comment type="similarity">
    <text evidence="1">Belongs to the bacterial solute-binding protein ModA family.</text>
</comment>
<feature type="binding site" evidence="5">
    <location>
        <position position="160"/>
    </location>
    <ligand>
        <name>molybdate</name>
        <dbReference type="ChEBI" id="CHEBI:36264"/>
    </ligand>
</feature>